<keyword evidence="6" id="KW-0378">Hydrolase</keyword>
<accession>A0A1T4Z5J2</accession>
<name>A0A1T4Z5J2_9ACTN</name>
<dbReference type="Proteomes" id="UP000191040">
    <property type="component" value="Chromosome I"/>
</dbReference>
<evidence type="ECO:0000259" key="5">
    <source>
        <dbReference type="Pfam" id="PF13476"/>
    </source>
</evidence>
<feature type="coiled-coil region" evidence="4">
    <location>
        <begin position="427"/>
        <end position="458"/>
    </location>
</feature>
<dbReference type="STRING" id="1736691.SAMN06295964_2495"/>
<protein>
    <recommendedName>
        <fullName evidence="3">Nuclease SbcCD subunit C</fullName>
    </recommendedName>
</protein>
<dbReference type="Pfam" id="PF13558">
    <property type="entry name" value="SbcC_Walker_B"/>
    <property type="match status" value="1"/>
</dbReference>
<gene>
    <name evidence="6" type="ORF">SAMN06295964_2495</name>
</gene>
<dbReference type="EMBL" id="LT796768">
    <property type="protein sequence ID" value="SKB09128.1"/>
    <property type="molecule type" value="Genomic_DNA"/>
</dbReference>
<keyword evidence="6" id="KW-0269">Exonuclease</keyword>
<dbReference type="SUPFAM" id="SSF52540">
    <property type="entry name" value="P-loop containing nucleoside triphosphate hydrolases"/>
    <property type="match status" value="1"/>
</dbReference>
<dbReference type="InterPro" id="IPR027417">
    <property type="entry name" value="P-loop_NTPase"/>
</dbReference>
<dbReference type="OrthoDB" id="9795626at2"/>
<feature type="coiled-coil region" evidence="4">
    <location>
        <begin position="246"/>
        <end position="273"/>
    </location>
</feature>
<dbReference type="Pfam" id="PF13476">
    <property type="entry name" value="AAA_23"/>
    <property type="match status" value="1"/>
</dbReference>
<dbReference type="Gene3D" id="3.40.50.300">
    <property type="entry name" value="P-loop containing nucleotide triphosphate hydrolases"/>
    <property type="match status" value="2"/>
</dbReference>
<feature type="coiled-coil region" evidence="4">
    <location>
        <begin position="357"/>
        <end position="397"/>
    </location>
</feature>
<dbReference type="GO" id="GO:0016887">
    <property type="term" value="F:ATP hydrolysis activity"/>
    <property type="evidence" value="ECO:0007669"/>
    <property type="project" value="InterPro"/>
</dbReference>
<dbReference type="GO" id="GO:0004527">
    <property type="term" value="F:exonuclease activity"/>
    <property type="evidence" value="ECO:0007669"/>
    <property type="project" value="UniProtKB-KW"/>
</dbReference>
<evidence type="ECO:0000256" key="4">
    <source>
        <dbReference type="SAM" id="Coils"/>
    </source>
</evidence>
<reference evidence="7" key="1">
    <citation type="submission" date="2017-02" db="EMBL/GenBank/DDBJ databases">
        <authorList>
            <person name="Varghese N."/>
            <person name="Submissions S."/>
        </authorList>
    </citation>
    <scope>NUCLEOTIDE SEQUENCE [LARGE SCALE GENOMIC DNA]</scope>
    <source>
        <strain evidence="7">9H-4</strain>
    </source>
</reference>
<evidence type="ECO:0000256" key="1">
    <source>
        <dbReference type="ARBA" id="ARBA00006930"/>
    </source>
</evidence>
<feature type="domain" description="Rad50/SbcC-type AAA" evidence="5">
    <location>
        <begin position="6"/>
        <end position="209"/>
    </location>
</feature>
<sequence>MRIHQVSMTGFGPYREAQTVDLDAFSDHGIFLITGRTGAGKSSILDAIVYALYDAAPRYAGAGGKQVRSTHCGPNEPTRVELVFSAAGRTYRVVRTPEYLRPKVRGTGMTPEKATAELSVREGDQWVGIAAQPRTVGEELHEILPLSCDQFLQVVLLAQGQFQRFLVASSEERQRLLRTLFRSERFSDYDTELQRRAGELRQELRAAESGIASTISTLAQHAGQQAPAEADEAWVAQVLVAFDADVELARTDLDQATKEVEAAAELFQQATELAERQRRLARATEAMALVVEQKPRIAADRLRRDLAVAAQSVEVAHRARVAAAGRAEKATAGLAAAEALFADAVDGPSPTDLPAHRDALTADLAVLTARLADEQELERLRALAGTLTEQLDDLALRADDLTVQCRHHDAILEREIDITPEQAGSALERLRDELDLARKRAAAERDLAEAQLEELRSGKARTAASTALDSLNERRLAEYAGTLAQQLVVGEACAVCGSAEHPVPAVLADDHVTEEALDRARQAFDRADRLARRAGERAAALRATVQGWAEVRPLEELTTAVADAEAVLTRAKQSEQERVNSRAAKERIDAALTDLSVQRATVEQRAVATEQQIAALAATVARIRGESGSVVERIAVVTRHVDATAQLIEARATEQTARERLRECDETLATTLDHHGFADEDEFLQTRLDASAIAELTRRIEKHEALRVASQTALAAPELQDLPAEPADVAGPQQLHAQARQVCQAATERHGAAKESAASAHRVAAVIRREWATHARARASYEVLDRLARSLHGESPNTRRMRVESYVLAAELEQIVAAANLRLHAMSSGRYALERSDVAATRGSNSGLEVRVRDDYTGITRSPESLSGGEKFLASLALALGLAEVVTNRAGGITLDTLFIDEGFGSLDAETLEVAMHTLDALRQNGRTIGLISHVETMRERIPAQLAVERTADGWSRVETRV</sequence>
<dbReference type="AlphaFoldDB" id="A0A1T4Z5J2"/>
<dbReference type="RefSeq" id="WP_078700460.1">
    <property type="nucleotide sequence ID" value="NZ_LT796768.1"/>
</dbReference>
<dbReference type="GO" id="GO:0006302">
    <property type="term" value="P:double-strand break repair"/>
    <property type="evidence" value="ECO:0007669"/>
    <property type="project" value="InterPro"/>
</dbReference>
<keyword evidence="6" id="KW-0540">Nuclease</keyword>
<evidence type="ECO:0000256" key="3">
    <source>
        <dbReference type="ARBA" id="ARBA00013368"/>
    </source>
</evidence>
<dbReference type="PANTHER" id="PTHR32114:SF2">
    <property type="entry name" value="ABC TRANSPORTER ABCH.3"/>
    <property type="match status" value="1"/>
</dbReference>
<dbReference type="InterPro" id="IPR038729">
    <property type="entry name" value="Rad50/SbcC_AAA"/>
</dbReference>
<evidence type="ECO:0000313" key="7">
    <source>
        <dbReference type="Proteomes" id="UP000191040"/>
    </source>
</evidence>
<keyword evidence="7" id="KW-1185">Reference proteome</keyword>
<organism evidence="6 7">
    <name type="scientific">Aeromicrobium choanae</name>
    <dbReference type="NCBI Taxonomy" id="1736691"/>
    <lineage>
        <taxon>Bacteria</taxon>
        <taxon>Bacillati</taxon>
        <taxon>Actinomycetota</taxon>
        <taxon>Actinomycetes</taxon>
        <taxon>Propionibacteriales</taxon>
        <taxon>Nocardioidaceae</taxon>
        <taxon>Aeromicrobium</taxon>
    </lineage>
</organism>
<comment type="similarity">
    <text evidence="1">Belongs to the SMC family. SbcC subfamily.</text>
</comment>
<comment type="subunit">
    <text evidence="2">Heterodimer of SbcC and SbcD.</text>
</comment>
<dbReference type="PANTHER" id="PTHR32114">
    <property type="entry name" value="ABC TRANSPORTER ABCH.3"/>
    <property type="match status" value="1"/>
</dbReference>
<evidence type="ECO:0000313" key="6">
    <source>
        <dbReference type="EMBL" id="SKB09128.1"/>
    </source>
</evidence>
<keyword evidence="4" id="KW-0175">Coiled coil</keyword>
<evidence type="ECO:0000256" key="2">
    <source>
        <dbReference type="ARBA" id="ARBA00011322"/>
    </source>
</evidence>
<proteinExistence type="inferred from homology"/>